<dbReference type="GO" id="GO:0005829">
    <property type="term" value="C:cytosol"/>
    <property type="evidence" value="ECO:0007669"/>
    <property type="project" value="TreeGrafter"/>
</dbReference>
<dbReference type="GO" id="GO:0008797">
    <property type="term" value="F:aspartate ammonia-lyase activity"/>
    <property type="evidence" value="ECO:0007669"/>
    <property type="project" value="UniProtKB-EC"/>
</dbReference>
<dbReference type="PANTHER" id="PTHR42696">
    <property type="entry name" value="ASPARTATE AMMONIA-LYASE"/>
    <property type="match status" value="1"/>
</dbReference>
<name>A0A1U9MCI2_9HYPH</name>
<dbReference type="PRINTS" id="PR00149">
    <property type="entry name" value="FUMRATELYASE"/>
</dbReference>
<dbReference type="SUPFAM" id="SSF48557">
    <property type="entry name" value="L-aspartase-like"/>
    <property type="match status" value="1"/>
</dbReference>
<dbReference type="EMBL" id="CP015820">
    <property type="protein sequence ID" value="AQT43151.1"/>
    <property type="molecule type" value="Genomic_DNA"/>
</dbReference>
<dbReference type="GO" id="GO:0006531">
    <property type="term" value="P:aspartate metabolic process"/>
    <property type="evidence" value="ECO:0007669"/>
    <property type="project" value="TreeGrafter"/>
</dbReference>
<dbReference type="InterPro" id="IPR008948">
    <property type="entry name" value="L-Aspartase-like"/>
</dbReference>
<dbReference type="RefSeq" id="WP_078039828.1">
    <property type="nucleotide sequence ID" value="NZ_CP015820.1"/>
</dbReference>
<feature type="domain" description="Fumarate lyase N-terminal" evidence="2">
    <location>
        <begin position="13"/>
        <end position="344"/>
    </location>
</feature>
<evidence type="ECO:0000313" key="3">
    <source>
        <dbReference type="EMBL" id="AQT43151.1"/>
    </source>
</evidence>
<dbReference type="AlphaFoldDB" id="A0A1U9MCI2"/>
<keyword evidence="1 3" id="KW-0456">Lyase</keyword>
<dbReference type="FunFam" id="1.20.200.10:FF:000001">
    <property type="entry name" value="Fumarate hydratase, mitochondrial"/>
    <property type="match status" value="1"/>
</dbReference>
<dbReference type="FunFam" id="1.10.275.10:FF:000001">
    <property type="entry name" value="Fumarate hydratase, mitochondrial"/>
    <property type="match status" value="1"/>
</dbReference>
<evidence type="ECO:0000313" key="4">
    <source>
        <dbReference type="Proteomes" id="UP000189660"/>
    </source>
</evidence>
<dbReference type="InterPro" id="IPR024083">
    <property type="entry name" value="Fumarase/histidase_N"/>
</dbReference>
<protein>
    <submittedName>
        <fullName evidence="3">Aspartate ammonia-lyase</fullName>
        <ecNumber evidence="3">4.3.1.1</ecNumber>
    </submittedName>
</protein>
<dbReference type="Proteomes" id="UP000189660">
    <property type="component" value="Chromosome"/>
</dbReference>
<evidence type="ECO:0000259" key="2">
    <source>
        <dbReference type="Pfam" id="PF00206"/>
    </source>
</evidence>
<sequence>MTLQLRTETDTLGTVTVPATAYYGAQTTRAINNFPISGQPISRFPDLIKSLAYIKWSAAKVNMRLGLLDRKKGEIICQVCDEIIKGDHLDQFPIDLIQGGAGTSTNMNMNEVIANRGLEIMGEKRGQYQALHPNDDVNMSQSTNDVYPTAVRLAILFTHERLVKSISVLCARFKEKGVEFKDIKKVGRTQLQDAVPMTLGEEFQAFASTLEQDISLIKQAVLLVQKVNLGGTAIGTGINAKPEYQKSIVEELSEATGLSLEQTPDKIAASWDMGAFVSISGALKRTAINLSKICNDLRLLSSGPRGGLHEINLPAMQPGSSIMPGKINPVIPEVANQTAFLVMGNDQIITLAAEAGQLQLNAMEPIIAFKILESMEFMSNAIHILAEKCVAGITANKNICLEFLESSTAMVTAMSQQIGYEKAAQLAKEIIQNDLSFSEALKKHKEINAEKFI</sequence>
<gene>
    <name evidence="3" type="ORF">BBC0178_016980</name>
</gene>
<dbReference type="InterPro" id="IPR051546">
    <property type="entry name" value="Aspartate_Ammonia-Lyase"/>
</dbReference>
<dbReference type="EC" id="4.3.1.1" evidence="3"/>
<dbReference type="Gene3D" id="1.10.40.30">
    <property type="entry name" value="Fumarase/aspartase (C-terminal domain)"/>
    <property type="match status" value="1"/>
</dbReference>
<evidence type="ECO:0000256" key="1">
    <source>
        <dbReference type="ARBA" id="ARBA00023239"/>
    </source>
</evidence>
<dbReference type="Pfam" id="PF00206">
    <property type="entry name" value="Lyase_1"/>
    <property type="match status" value="1"/>
</dbReference>
<dbReference type="OrthoDB" id="9802809at2"/>
<dbReference type="NCBIfam" id="NF008909">
    <property type="entry name" value="PRK12273.1"/>
    <property type="match status" value="1"/>
</dbReference>
<reference evidence="3 4" key="1">
    <citation type="submission" date="2016-11" db="EMBL/GenBank/DDBJ databases">
        <title>Comparative genomics of Bartonella apis.</title>
        <authorList>
            <person name="Engel P."/>
        </authorList>
    </citation>
    <scope>NUCLEOTIDE SEQUENCE [LARGE SCALE GENOMIC DNA]</scope>
    <source>
        <strain evidence="3 4">BBC0178</strain>
    </source>
</reference>
<accession>A0A1U9MCI2</accession>
<dbReference type="InterPro" id="IPR020557">
    <property type="entry name" value="Fumarate_lyase_CS"/>
</dbReference>
<dbReference type="PANTHER" id="PTHR42696:SF2">
    <property type="entry name" value="ASPARTATE AMMONIA-LYASE"/>
    <property type="match status" value="1"/>
</dbReference>
<organism evidence="3 4">
    <name type="scientific">Bartonella apihabitans</name>
    <dbReference type="NCBI Taxonomy" id="2750929"/>
    <lineage>
        <taxon>Bacteria</taxon>
        <taxon>Pseudomonadati</taxon>
        <taxon>Pseudomonadota</taxon>
        <taxon>Alphaproteobacteria</taxon>
        <taxon>Hyphomicrobiales</taxon>
        <taxon>Bartonellaceae</taxon>
        <taxon>Bartonella</taxon>
    </lineage>
</organism>
<keyword evidence="4" id="KW-1185">Reference proteome</keyword>
<proteinExistence type="predicted"/>
<dbReference type="Gene3D" id="1.20.200.10">
    <property type="entry name" value="Fumarase/aspartase (Central domain)"/>
    <property type="match status" value="1"/>
</dbReference>
<dbReference type="InterPro" id="IPR022761">
    <property type="entry name" value="Fumarate_lyase_N"/>
</dbReference>
<dbReference type="CDD" id="cd01357">
    <property type="entry name" value="Aspartase"/>
    <property type="match status" value="1"/>
</dbReference>
<dbReference type="KEGG" id="bapa:BBC0178_016980"/>
<dbReference type="Gene3D" id="1.10.275.10">
    <property type="entry name" value="Fumarase/aspartase (N-terminal domain)"/>
    <property type="match status" value="1"/>
</dbReference>
<dbReference type="PROSITE" id="PS00163">
    <property type="entry name" value="FUMARATE_LYASES"/>
    <property type="match status" value="1"/>
</dbReference>
<dbReference type="InterPro" id="IPR000362">
    <property type="entry name" value="Fumarate_lyase_fam"/>
</dbReference>